<accession>A0AAF0CGV9</accession>
<sequence length="148" mass="16166">MMDWNTAFTAINASVLPAWALLIFLPRSKVTGAIVHSALYPALLGGVYLAGMVAAFAFGQSSGGVDFTSIEGVRAIFAHPNGVIIGWTHYLVFDLFVGAWIGRDAIRHRVPHLAVIPCLILAFMLGPVGLLLYVLLRFMLRKKLMLQE</sequence>
<dbReference type="InterPro" id="IPR025461">
    <property type="entry name" value="ABA4-like"/>
</dbReference>
<dbReference type="EMBL" id="CP118166">
    <property type="protein sequence ID" value="WDI32924.1"/>
    <property type="molecule type" value="Genomic_DNA"/>
</dbReference>
<feature type="transmembrane region" description="Helical" evidence="1">
    <location>
        <begin position="6"/>
        <end position="26"/>
    </location>
</feature>
<organism evidence="2 3">
    <name type="scientific">Hyphococcus flavus</name>
    <dbReference type="NCBI Taxonomy" id="1866326"/>
    <lineage>
        <taxon>Bacteria</taxon>
        <taxon>Pseudomonadati</taxon>
        <taxon>Pseudomonadota</taxon>
        <taxon>Alphaproteobacteria</taxon>
        <taxon>Parvularculales</taxon>
        <taxon>Parvularculaceae</taxon>
        <taxon>Hyphococcus</taxon>
    </lineage>
</organism>
<keyword evidence="1" id="KW-0812">Transmembrane</keyword>
<dbReference type="PANTHER" id="PTHR34543:SF1">
    <property type="entry name" value="PROTEIN ABA DEFICIENT 4, CHLOROPLASTIC"/>
    <property type="match status" value="1"/>
</dbReference>
<feature type="transmembrane region" description="Helical" evidence="1">
    <location>
        <begin position="78"/>
        <end position="101"/>
    </location>
</feature>
<evidence type="ECO:0000256" key="1">
    <source>
        <dbReference type="SAM" id="Phobius"/>
    </source>
</evidence>
<dbReference type="RefSeq" id="WP_274494878.1">
    <property type="nucleotide sequence ID" value="NZ_CP118166.1"/>
</dbReference>
<dbReference type="Proteomes" id="UP001214043">
    <property type="component" value="Chromosome"/>
</dbReference>
<dbReference type="Pfam" id="PF14108">
    <property type="entry name" value="ABA4-like"/>
    <property type="match status" value="1"/>
</dbReference>
<feature type="transmembrane region" description="Helical" evidence="1">
    <location>
        <begin position="38"/>
        <end position="58"/>
    </location>
</feature>
<dbReference type="KEGG" id="hfl:PUV54_06905"/>
<feature type="transmembrane region" description="Helical" evidence="1">
    <location>
        <begin position="113"/>
        <end position="136"/>
    </location>
</feature>
<keyword evidence="1" id="KW-1133">Transmembrane helix</keyword>
<keyword evidence="1" id="KW-0472">Membrane</keyword>
<name>A0AAF0CGV9_9PROT</name>
<dbReference type="PANTHER" id="PTHR34543">
    <property type="entry name" value="PROTEIN ABA DEFICIENT 4, CHLOROPLASTIC"/>
    <property type="match status" value="1"/>
</dbReference>
<keyword evidence="3" id="KW-1185">Reference proteome</keyword>
<dbReference type="AlphaFoldDB" id="A0AAF0CGV9"/>
<evidence type="ECO:0000313" key="3">
    <source>
        <dbReference type="Proteomes" id="UP001214043"/>
    </source>
</evidence>
<gene>
    <name evidence="2" type="ORF">PUV54_06905</name>
</gene>
<evidence type="ECO:0000313" key="2">
    <source>
        <dbReference type="EMBL" id="WDI32924.1"/>
    </source>
</evidence>
<proteinExistence type="predicted"/>
<protein>
    <submittedName>
        <fullName evidence="2">ABA4-like family protein</fullName>
    </submittedName>
</protein>
<reference evidence="2" key="1">
    <citation type="submission" date="2023-02" db="EMBL/GenBank/DDBJ databases">
        <title>Genome sequence of Hyphococcus flavus.</title>
        <authorList>
            <person name="Rong J.-C."/>
            <person name="Zhao Q."/>
            <person name="Yi M."/>
            <person name="Wu J.-Y."/>
        </authorList>
    </citation>
    <scope>NUCLEOTIDE SEQUENCE</scope>
    <source>
        <strain evidence="2">MCCC 1K03223</strain>
    </source>
</reference>